<evidence type="ECO:0000256" key="1">
    <source>
        <dbReference type="SAM" id="MobiDB-lite"/>
    </source>
</evidence>
<dbReference type="EMBL" id="CP068570">
    <property type="protein sequence ID" value="QQZ50621.1"/>
    <property type="molecule type" value="Genomic_DNA"/>
</dbReference>
<dbReference type="InterPro" id="IPR037523">
    <property type="entry name" value="VOC_core"/>
</dbReference>
<feature type="domain" description="VOC" evidence="2">
    <location>
        <begin position="16"/>
        <end position="136"/>
    </location>
</feature>
<proteinExistence type="predicted"/>
<sequence length="143" mass="15325">MAAVARHRQRSLGGERAGPCGDQHPNPDRALAVYGAKLGLDLRLDRSNEQWGVRQLFFRCGTAVVEMGASLKTPVSDAPDRFGGLAWRVTDADAVQARIAAAGFDVSEVRKGRKPGTRIFTARNVVGGVPTVLIQQNAETETA</sequence>
<feature type="region of interest" description="Disordered" evidence="1">
    <location>
        <begin position="1"/>
        <end position="26"/>
    </location>
</feature>
<dbReference type="Gene3D" id="3.10.180.10">
    <property type="entry name" value="2,3-Dihydroxybiphenyl 1,2-Dioxygenase, domain 1"/>
    <property type="match status" value="1"/>
</dbReference>
<reference evidence="3" key="1">
    <citation type="submission" date="2021-01" db="EMBL/GenBank/DDBJ databases">
        <title>Genome sequence of Phenylobacterium sp. 20VBR1 isolated from a valley glaceir, Ny-Alesund, Svalbard.</title>
        <authorList>
            <person name="Thomas F.A."/>
            <person name="Krishnan K.P."/>
            <person name="Sinha R.K."/>
        </authorList>
    </citation>
    <scope>NUCLEOTIDE SEQUENCE</scope>
    <source>
        <strain evidence="3">20VBR1</strain>
    </source>
</reference>
<dbReference type="CDD" id="cd06587">
    <property type="entry name" value="VOC"/>
    <property type="match status" value="1"/>
</dbReference>
<dbReference type="InterPro" id="IPR029068">
    <property type="entry name" value="Glyas_Bleomycin-R_OHBP_Dase"/>
</dbReference>
<dbReference type="AlphaFoldDB" id="A0A974P3L1"/>
<dbReference type="PROSITE" id="PS51819">
    <property type="entry name" value="VOC"/>
    <property type="match status" value="1"/>
</dbReference>
<name>A0A974P3L1_9CAUL</name>
<dbReference type="SUPFAM" id="SSF54593">
    <property type="entry name" value="Glyoxalase/Bleomycin resistance protein/Dihydroxybiphenyl dioxygenase"/>
    <property type="match status" value="1"/>
</dbReference>
<evidence type="ECO:0000259" key="2">
    <source>
        <dbReference type="PROSITE" id="PS51819"/>
    </source>
</evidence>
<feature type="compositionally biased region" description="Basic residues" evidence="1">
    <location>
        <begin position="1"/>
        <end position="10"/>
    </location>
</feature>
<protein>
    <submittedName>
        <fullName evidence="3">VOC family protein</fullName>
    </submittedName>
</protein>
<evidence type="ECO:0000313" key="3">
    <source>
        <dbReference type="EMBL" id="QQZ50621.1"/>
    </source>
</evidence>
<accession>A0A974P3L1</accession>
<dbReference type="Pfam" id="PF13669">
    <property type="entry name" value="Glyoxalase_4"/>
    <property type="match status" value="1"/>
</dbReference>
<organism evidence="3">
    <name type="scientific">Phenylobacterium glaciei</name>
    <dbReference type="NCBI Taxonomy" id="2803784"/>
    <lineage>
        <taxon>Bacteria</taxon>
        <taxon>Pseudomonadati</taxon>
        <taxon>Pseudomonadota</taxon>
        <taxon>Alphaproteobacteria</taxon>
        <taxon>Caulobacterales</taxon>
        <taxon>Caulobacteraceae</taxon>
        <taxon>Phenylobacterium</taxon>
    </lineage>
</organism>
<gene>
    <name evidence="3" type="ORF">JKL49_03840</name>
</gene>